<dbReference type="InterPro" id="IPR009057">
    <property type="entry name" value="Homeodomain-like_sf"/>
</dbReference>
<dbReference type="AlphaFoldDB" id="A0AAW8DU15"/>
<accession>A0AAW8DU15</accession>
<name>A0AAW8DU15_9BURK</name>
<gene>
    <name evidence="1" type="ORF">J2W25_001960</name>
</gene>
<reference evidence="1" key="1">
    <citation type="submission" date="2023-07" db="EMBL/GenBank/DDBJ databases">
        <title>Sorghum-associated microbial communities from plants grown in Nebraska, USA.</title>
        <authorList>
            <person name="Schachtman D."/>
        </authorList>
    </citation>
    <scope>NUCLEOTIDE SEQUENCE</scope>
    <source>
        <strain evidence="1">DS2795</strain>
    </source>
</reference>
<dbReference type="EMBL" id="JAUSRR010000003">
    <property type="protein sequence ID" value="MDP9922939.1"/>
    <property type="molecule type" value="Genomic_DNA"/>
</dbReference>
<dbReference type="RefSeq" id="WP_307636491.1">
    <property type="nucleotide sequence ID" value="NZ_JAUSRR010000003.1"/>
</dbReference>
<comment type="caution">
    <text evidence="1">The sequence shown here is derived from an EMBL/GenBank/DDBJ whole genome shotgun (WGS) entry which is preliminary data.</text>
</comment>
<sequence>MTEQYAELRSRLVVGRKSDGRGVYDEAAKKELIIACLKPGVSVARMAMEHGVNTNLLRTWITAYQRRSAQVPTGDIARTHDAAFVAVHVEGEQDLPHRECAVAAPAMAHAPATAVAVIPDDSPLAAVPIPMVGLQVRLPNGVQLDLGEMSLQELPTLVQMLSRLPCSASTKG</sequence>
<dbReference type="SUPFAM" id="SSF46689">
    <property type="entry name" value="Homeodomain-like"/>
    <property type="match status" value="1"/>
</dbReference>
<dbReference type="GO" id="GO:0004803">
    <property type="term" value="F:transposase activity"/>
    <property type="evidence" value="ECO:0007669"/>
    <property type="project" value="InterPro"/>
</dbReference>
<proteinExistence type="predicted"/>
<dbReference type="Proteomes" id="UP001244295">
    <property type="component" value="Unassembled WGS sequence"/>
</dbReference>
<dbReference type="Pfam" id="PF01527">
    <property type="entry name" value="HTH_Tnp_1"/>
    <property type="match status" value="1"/>
</dbReference>
<evidence type="ECO:0000313" key="1">
    <source>
        <dbReference type="EMBL" id="MDP9922939.1"/>
    </source>
</evidence>
<protein>
    <submittedName>
        <fullName evidence="1">Transposase-like protein</fullName>
    </submittedName>
</protein>
<organism evidence="1 2">
    <name type="scientific">Variovorax boronicumulans</name>
    <dbReference type="NCBI Taxonomy" id="436515"/>
    <lineage>
        <taxon>Bacteria</taxon>
        <taxon>Pseudomonadati</taxon>
        <taxon>Pseudomonadota</taxon>
        <taxon>Betaproteobacteria</taxon>
        <taxon>Burkholderiales</taxon>
        <taxon>Comamonadaceae</taxon>
        <taxon>Variovorax</taxon>
    </lineage>
</organism>
<evidence type="ECO:0000313" key="2">
    <source>
        <dbReference type="Proteomes" id="UP001244295"/>
    </source>
</evidence>
<dbReference type="InterPro" id="IPR002514">
    <property type="entry name" value="Transposase_8"/>
</dbReference>
<dbReference type="GO" id="GO:0003677">
    <property type="term" value="F:DNA binding"/>
    <property type="evidence" value="ECO:0007669"/>
    <property type="project" value="InterPro"/>
</dbReference>
<dbReference type="GO" id="GO:0006313">
    <property type="term" value="P:DNA transposition"/>
    <property type="evidence" value="ECO:0007669"/>
    <property type="project" value="InterPro"/>
</dbReference>